<dbReference type="RefSeq" id="WP_129647004.1">
    <property type="nucleotide sequence ID" value="NZ_LR215037.1"/>
</dbReference>
<name>A0A449B586_9BACT</name>
<dbReference type="PROSITE" id="PS51257">
    <property type="entry name" value="PROKAR_LIPOPROTEIN"/>
    <property type="match status" value="1"/>
</dbReference>
<accession>A0A449B586</accession>
<protein>
    <recommendedName>
        <fullName evidence="3">Lipoprotein</fullName>
    </recommendedName>
</protein>
<sequence length="434" mass="51538">MKKIKLNNILLINASLLSIISVSCSYNEKKENSEKEKFAKEYKSFNNTVKEKIWLTDILKYEDKNSIVEIINNVEENILKQIEKTKIDNFAEQLEFIKTEIHKIIVNKVIESNSKLLDFLKKSNYAINWLRFKNNSNFKDLDQIVKLFLNKETFLLLSEGLSFLNDLYLKYFEKILAVIAEYDLVKVMYNIEDNKYELITLAKDNKLTPFIQFSLNDYDDKSKILYLDKQNNISLKNINDISEITLKKVNKENTEINFVKKFLPNYDDKKEILNDVIIDNLYSDSILFNKLEIIDDGEDILEDIEFAKNKIKFSEIINNINFENNSLLILKNKFDFFELDYINNSTIAGLEIPYLINENKIINKKENVFEIENLKNVNVLDRINYSNIWRQLSNDIYFKYYYLISKDMSNSFVEFKNLELEDYYKNTANEFPIK</sequence>
<dbReference type="AlphaFoldDB" id="A0A449B586"/>
<dbReference type="EMBL" id="LR215037">
    <property type="protein sequence ID" value="VEU75688.1"/>
    <property type="molecule type" value="Genomic_DNA"/>
</dbReference>
<evidence type="ECO:0008006" key="3">
    <source>
        <dbReference type="Google" id="ProtNLM"/>
    </source>
</evidence>
<evidence type="ECO:0000313" key="1">
    <source>
        <dbReference type="EMBL" id="VEU75688.1"/>
    </source>
</evidence>
<organism evidence="1 2">
    <name type="scientific">Mycoplasmopsis maculosa</name>
    <dbReference type="NCBI Taxonomy" id="114885"/>
    <lineage>
        <taxon>Bacteria</taxon>
        <taxon>Bacillati</taxon>
        <taxon>Mycoplasmatota</taxon>
        <taxon>Mycoplasmoidales</taxon>
        <taxon>Metamycoplasmataceae</taxon>
        <taxon>Mycoplasmopsis</taxon>
    </lineage>
</organism>
<evidence type="ECO:0000313" key="2">
    <source>
        <dbReference type="Proteomes" id="UP000290243"/>
    </source>
</evidence>
<proteinExistence type="predicted"/>
<gene>
    <name evidence="1" type="ORF">NCTC10168_00619</name>
</gene>
<dbReference type="KEGG" id="mmau:NCTC10168_00619"/>
<keyword evidence="2" id="KW-1185">Reference proteome</keyword>
<dbReference type="Proteomes" id="UP000290243">
    <property type="component" value="Chromosome"/>
</dbReference>
<reference evidence="1 2" key="1">
    <citation type="submission" date="2019-01" db="EMBL/GenBank/DDBJ databases">
        <authorList>
            <consortium name="Pathogen Informatics"/>
        </authorList>
    </citation>
    <scope>NUCLEOTIDE SEQUENCE [LARGE SCALE GENOMIC DNA]</scope>
    <source>
        <strain evidence="1 2">NCTC10168</strain>
    </source>
</reference>